<dbReference type="AlphaFoldDB" id="A0A1E5L2H5"/>
<dbReference type="SUPFAM" id="SSF46977">
    <property type="entry name" value="Succinate dehydrogenase/fumarate reductase flavoprotein C-terminal domain"/>
    <property type="match status" value="1"/>
</dbReference>
<comment type="similarity">
    <text evidence="3 13">Belongs to the FAD-dependent oxidoreductase 2 family. NadB subfamily.</text>
</comment>
<evidence type="ECO:0000256" key="8">
    <source>
        <dbReference type="ARBA" id="ARBA00022827"/>
    </source>
</evidence>
<keyword evidence="9 13" id="KW-0560">Oxidoreductase</keyword>
<evidence type="ECO:0000259" key="14">
    <source>
        <dbReference type="Pfam" id="PF00890"/>
    </source>
</evidence>
<keyword evidence="6 13" id="KW-0285">Flavoprotein</keyword>
<evidence type="ECO:0000256" key="2">
    <source>
        <dbReference type="ARBA" id="ARBA00004950"/>
    </source>
</evidence>
<reference evidence="16 17" key="1">
    <citation type="submission" date="2016-09" db="EMBL/GenBank/DDBJ databases">
        <title>Desulfuribacillus arsenicus sp. nov., an obligately anaerobic, dissimilatory arsenic- and antimonate-reducing bacterium isolated from anoxic sediments.</title>
        <authorList>
            <person name="Abin C.A."/>
            <person name="Hollibaugh J.T."/>
        </authorList>
    </citation>
    <scope>NUCLEOTIDE SEQUENCE [LARGE SCALE GENOMIC DNA]</scope>
    <source>
        <strain evidence="16 17">MLFW-2</strain>
    </source>
</reference>
<dbReference type="GO" id="GO:0033765">
    <property type="term" value="F:steroid dehydrogenase activity, acting on the CH-CH group of donors"/>
    <property type="evidence" value="ECO:0007669"/>
    <property type="project" value="UniProtKB-ARBA"/>
</dbReference>
<keyword evidence="17" id="KW-1185">Reference proteome</keyword>
<comment type="cofactor">
    <cofactor evidence="1 13">
        <name>FAD</name>
        <dbReference type="ChEBI" id="CHEBI:57692"/>
    </cofactor>
</comment>
<dbReference type="Proteomes" id="UP000095255">
    <property type="component" value="Unassembled WGS sequence"/>
</dbReference>
<feature type="domain" description="Fumarate reductase/succinate dehydrogenase flavoprotein-like C-terminal" evidence="15">
    <location>
        <begin position="437"/>
        <end position="526"/>
    </location>
</feature>
<evidence type="ECO:0000256" key="4">
    <source>
        <dbReference type="ARBA" id="ARBA00012173"/>
    </source>
</evidence>
<dbReference type="UniPathway" id="UPA00253">
    <property type="reaction ID" value="UER00326"/>
</dbReference>
<proteinExistence type="inferred from homology"/>
<evidence type="ECO:0000256" key="12">
    <source>
        <dbReference type="PIRSR" id="PIRSR000171-1"/>
    </source>
</evidence>
<dbReference type="GO" id="GO:0034628">
    <property type="term" value="P:'de novo' NAD+ biosynthetic process from L-aspartate"/>
    <property type="evidence" value="ECO:0007669"/>
    <property type="project" value="TreeGrafter"/>
</dbReference>
<dbReference type="GO" id="GO:0005737">
    <property type="term" value="C:cytoplasm"/>
    <property type="evidence" value="ECO:0007669"/>
    <property type="project" value="UniProtKB-SubCell"/>
</dbReference>
<dbReference type="NCBIfam" id="TIGR00551">
    <property type="entry name" value="nadB"/>
    <property type="match status" value="1"/>
</dbReference>
<feature type="domain" description="FAD-dependent oxidoreductase 2 FAD-binding" evidence="14">
    <location>
        <begin position="20"/>
        <end position="389"/>
    </location>
</feature>
<dbReference type="InterPro" id="IPR037099">
    <property type="entry name" value="Fum_R/Succ_DH_flav-like_C_sf"/>
</dbReference>
<comment type="function">
    <text evidence="13">Catalyzes the oxidation of L-aspartate to iminoaspartate.</text>
</comment>
<keyword evidence="8 13" id="KW-0274">FAD</keyword>
<organism evidence="16 17">
    <name type="scientific">Desulfuribacillus stibiiarsenatis</name>
    <dbReference type="NCBI Taxonomy" id="1390249"/>
    <lineage>
        <taxon>Bacteria</taxon>
        <taxon>Bacillati</taxon>
        <taxon>Bacillota</taxon>
        <taxon>Desulfuribacillia</taxon>
        <taxon>Desulfuribacillales</taxon>
        <taxon>Desulfuribacillaceae</taxon>
        <taxon>Desulfuribacillus</taxon>
    </lineage>
</organism>
<dbReference type="InterPro" id="IPR005288">
    <property type="entry name" value="NadB"/>
</dbReference>
<gene>
    <name evidence="16" type="ORF">BHU72_11200</name>
</gene>
<dbReference type="STRING" id="1390249.BHU72_11200"/>
<dbReference type="PRINTS" id="PR00368">
    <property type="entry name" value="FADPNR"/>
</dbReference>
<dbReference type="RefSeq" id="WP_069703345.1">
    <property type="nucleotide sequence ID" value="NZ_MJAT01000039.1"/>
</dbReference>
<dbReference type="PANTHER" id="PTHR42716">
    <property type="entry name" value="L-ASPARTATE OXIDASE"/>
    <property type="match status" value="1"/>
</dbReference>
<dbReference type="EC" id="1.4.3.16" evidence="4 11"/>
<dbReference type="Pfam" id="PF00890">
    <property type="entry name" value="FAD_binding_2"/>
    <property type="match status" value="1"/>
</dbReference>
<evidence type="ECO:0000256" key="13">
    <source>
        <dbReference type="RuleBase" id="RU362049"/>
    </source>
</evidence>
<dbReference type="GO" id="GO:0008734">
    <property type="term" value="F:L-aspartate oxidase activity"/>
    <property type="evidence" value="ECO:0007669"/>
    <property type="project" value="UniProtKB-UniRule"/>
</dbReference>
<evidence type="ECO:0000313" key="16">
    <source>
        <dbReference type="EMBL" id="OEH84362.1"/>
    </source>
</evidence>
<feature type="active site" description="Proton acceptor" evidence="12">
    <location>
        <position position="287"/>
    </location>
</feature>
<dbReference type="InterPro" id="IPR003953">
    <property type="entry name" value="FAD-dep_OxRdtase_2_FAD-bd"/>
</dbReference>
<evidence type="ECO:0000256" key="5">
    <source>
        <dbReference type="ARBA" id="ARBA00021901"/>
    </source>
</evidence>
<evidence type="ECO:0000256" key="6">
    <source>
        <dbReference type="ARBA" id="ARBA00022630"/>
    </source>
</evidence>
<dbReference type="PANTHER" id="PTHR42716:SF2">
    <property type="entry name" value="L-ASPARTATE OXIDASE, CHLOROPLASTIC"/>
    <property type="match status" value="1"/>
</dbReference>
<dbReference type="EMBL" id="MJAT01000039">
    <property type="protein sequence ID" value="OEH84362.1"/>
    <property type="molecule type" value="Genomic_DNA"/>
</dbReference>
<dbReference type="InterPro" id="IPR027477">
    <property type="entry name" value="Succ_DH/fumarate_Rdtase_cat_sf"/>
</dbReference>
<dbReference type="NCBIfam" id="NF005701">
    <property type="entry name" value="PRK07512.1"/>
    <property type="match status" value="1"/>
</dbReference>
<sequence length="538" mass="60179">MQSRYLSNVTQDLSIVDTGAVVIGSGIGGLFAAHCLSEHKDVVLVTKRAIAESNTNYAQGGIAAAISEKDSPELHRKDTLYAGVDLCDEQAVEILVNEGPQRILELIELGTRFDMFEGELALAKEGAHSCRRILRARGDATGAEIVRALVKAVRKNHKIEKLENHFAIDVITESNQIRGVLVQDDCGEVIFYRTPIVVLATGGIGQLFRYTTNPDIATGDGVAIAYRAGAVISNLEFYQFHPTVLSYPGAPRFLISEAVRGEGALLRNIHGERFMVDRHEMAELAPRDVVARCIVEEMERTKATYVFLDITHEKSDELYERFPTIYEKCLQYGLDISSDWIPVAPAAHYAMGGVRTNEWGETEVRGLFACGEVACTGVHGANRLASNSLSEALVYARRIATKAKDFIQDEMGHRYPYQLPNLIQKPNSKLQYINERRLRLQKLMLRYVGLKRNKEGLLQALEDFKKFSPMEGYAYSQVSEFEFMNLLTCATLMTMGALARTESRGAHYRLDYPQTENSWQKVVSIHKERGVTIDDINF</sequence>
<dbReference type="FunFam" id="3.90.700.10:FF:000002">
    <property type="entry name" value="L-aspartate oxidase"/>
    <property type="match status" value="1"/>
</dbReference>
<comment type="caution">
    <text evidence="16">The sequence shown here is derived from an EMBL/GenBank/DDBJ whole genome shotgun (WGS) entry which is preliminary data.</text>
</comment>
<comment type="pathway">
    <text evidence="2 13">Cofactor biosynthesis; NAD(+) biosynthesis; iminoaspartate from L-aspartate (oxidase route): step 1/1.</text>
</comment>
<protein>
    <recommendedName>
        <fullName evidence="5 11">L-aspartate oxidase</fullName>
        <ecNumber evidence="4 11">1.4.3.16</ecNumber>
    </recommendedName>
</protein>
<dbReference type="SUPFAM" id="SSF56425">
    <property type="entry name" value="Succinate dehydrogenase/fumarate reductase flavoprotein, catalytic domain"/>
    <property type="match status" value="1"/>
</dbReference>
<dbReference type="InterPro" id="IPR015939">
    <property type="entry name" value="Fum_Rdtase/Succ_DH_flav-like_C"/>
</dbReference>
<keyword evidence="7 13" id="KW-0662">Pyridine nucleotide biosynthesis</keyword>
<dbReference type="InterPro" id="IPR036188">
    <property type="entry name" value="FAD/NAD-bd_sf"/>
</dbReference>
<name>A0A1E5L2H5_9FIRM</name>
<dbReference type="Gene3D" id="3.50.50.60">
    <property type="entry name" value="FAD/NAD(P)-binding domain"/>
    <property type="match status" value="1"/>
</dbReference>
<evidence type="ECO:0000256" key="1">
    <source>
        <dbReference type="ARBA" id="ARBA00001974"/>
    </source>
</evidence>
<evidence type="ECO:0000256" key="3">
    <source>
        <dbReference type="ARBA" id="ARBA00008562"/>
    </source>
</evidence>
<accession>A0A1E5L2H5</accession>
<evidence type="ECO:0000256" key="10">
    <source>
        <dbReference type="ARBA" id="ARBA00048305"/>
    </source>
</evidence>
<evidence type="ECO:0000313" key="17">
    <source>
        <dbReference type="Proteomes" id="UP000095255"/>
    </source>
</evidence>
<evidence type="ECO:0000256" key="9">
    <source>
        <dbReference type="ARBA" id="ARBA00023002"/>
    </source>
</evidence>
<dbReference type="Gene3D" id="1.20.58.100">
    <property type="entry name" value="Fumarate reductase/succinate dehydrogenase flavoprotein-like, C-terminal domain"/>
    <property type="match status" value="1"/>
</dbReference>
<evidence type="ECO:0000259" key="15">
    <source>
        <dbReference type="Pfam" id="PF02910"/>
    </source>
</evidence>
<comment type="subcellular location">
    <subcellularLocation>
        <location evidence="13">Cytoplasm</location>
    </subcellularLocation>
</comment>
<dbReference type="SUPFAM" id="SSF51905">
    <property type="entry name" value="FAD/NAD(P)-binding domain"/>
    <property type="match status" value="1"/>
</dbReference>
<dbReference type="Gene3D" id="3.90.700.10">
    <property type="entry name" value="Succinate dehydrogenase/fumarate reductase flavoprotein, catalytic domain"/>
    <property type="match status" value="1"/>
</dbReference>
<comment type="catalytic activity">
    <reaction evidence="10">
        <text>L-aspartate + O2 = iminosuccinate + H2O2</text>
        <dbReference type="Rhea" id="RHEA:25876"/>
        <dbReference type="ChEBI" id="CHEBI:15379"/>
        <dbReference type="ChEBI" id="CHEBI:16240"/>
        <dbReference type="ChEBI" id="CHEBI:29991"/>
        <dbReference type="ChEBI" id="CHEBI:77875"/>
        <dbReference type="EC" id="1.4.3.16"/>
    </reaction>
    <physiologicalReaction direction="left-to-right" evidence="10">
        <dbReference type="Rhea" id="RHEA:25877"/>
    </physiologicalReaction>
</comment>
<dbReference type="Pfam" id="PF02910">
    <property type="entry name" value="Succ_DH_flav_C"/>
    <property type="match status" value="1"/>
</dbReference>
<evidence type="ECO:0000256" key="7">
    <source>
        <dbReference type="ARBA" id="ARBA00022642"/>
    </source>
</evidence>
<dbReference type="PIRSF" id="PIRSF000171">
    <property type="entry name" value="SDHA_APRA_LASPO"/>
    <property type="match status" value="1"/>
</dbReference>
<dbReference type="OrthoDB" id="9806724at2"/>
<evidence type="ECO:0000256" key="11">
    <source>
        <dbReference type="NCBIfam" id="TIGR00551"/>
    </source>
</evidence>